<protein>
    <submittedName>
        <fullName evidence="7">(diamondback moth) hypothetical protein</fullName>
    </submittedName>
</protein>
<dbReference type="AlphaFoldDB" id="A0A8S4FQQ1"/>
<reference evidence="7" key="1">
    <citation type="submission" date="2020-11" db="EMBL/GenBank/DDBJ databases">
        <authorList>
            <person name="Whiteford S."/>
        </authorList>
    </citation>
    <scope>NUCLEOTIDE SEQUENCE</scope>
</reference>
<dbReference type="Proteomes" id="UP000653454">
    <property type="component" value="Unassembled WGS sequence"/>
</dbReference>
<dbReference type="KEGG" id="pxy:105382169"/>
<dbReference type="OrthoDB" id="6507463at2759"/>
<comment type="similarity">
    <text evidence="2">Belongs to the APH-1 family.</text>
</comment>
<comment type="subcellular location">
    <subcellularLocation>
        <location evidence="1">Membrane</location>
        <topology evidence="1">Multi-pass membrane protein</topology>
    </subcellularLocation>
</comment>
<evidence type="ECO:0000256" key="1">
    <source>
        <dbReference type="ARBA" id="ARBA00004141"/>
    </source>
</evidence>
<evidence type="ECO:0000256" key="5">
    <source>
        <dbReference type="ARBA" id="ARBA00022989"/>
    </source>
</evidence>
<name>A0A8S4FQQ1_PLUXY</name>
<gene>
    <name evidence="7" type="ORF">PLXY2_LOCUS9364</name>
</gene>
<proteinExistence type="inferred from homology"/>
<keyword evidence="5" id="KW-1133">Transmembrane helix</keyword>
<dbReference type="InterPro" id="IPR009294">
    <property type="entry name" value="Aph-1"/>
</dbReference>
<keyword evidence="8" id="KW-1185">Reference proteome</keyword>
<comment type="caution">
    <text evidence="7">The sequence shown here is derived from an EMBL/GenBank/DDBJ whole genome shotgun (WGS) entry which is preliminary data.</text>
</comment>
<keyword evidence="6" id="KW-0472">Membrane</keyword>
<dbReference type="GO" id="GO:0016020">
    <property type="term" value="C:membrane"/>
    <property type="evidence" value="ECO:0007669"/>
    <property type="project" value="UniProtKB-SubCell"/>
</dbReference>
<sequence>MTLAEFFSCSLLAFGAPVIMFALTIAHDPVRIIIMIAAAFGWLLAFLLSSLVWFAVVPLRSYLAFGMVFAIIFQELFRYGMYLLLRNTEAGLKEISENHDIGSNKMEMAYVSGLGFGAMSGAFALINVLADSVGPGSLGLQSGTEYFFVSSAAMTLCMILLNTFWSIIFFSGLDERNSLKITWVIGSHFFVSGLSLLNRKEVYVATIVPSYIVLVATAVIAFKSAGGTCKSLYQSFSTRSS</sequence>
<evidence type="ECO:0000256" key="2">
    <source>
        <dbReference type="ARBA" id="ARBA00005577"/>
    </source>
</evidence>
<keyword evidence="4" id="KW-0914">Notch signaling pathway</keyword>
<organism evidence="7 8">
    <name type="scientific">Plutella xylostella</name>
    <name type="common">Diamondback moth</name>
    <name type="synonym">Plutella maculipennis</name>
    <dbReference type="NCBI Taxonomy" id="51655"/>
    <lineage>
        <taxon>Eukaryota</taxon>
        <taxon>Metazoa</taxon>
        <taxon>Ecdysozoa</taxon>
        <taxon>Arthropoda</taxon>
        <taxon>Hexapoda</taxon>
        <taxon>Insecta</taxon>
        <taxon>Pterygota</taxon>
        <taxon>Neoptera</taxon>
        <taxon>Endopterygota</taxon>
        <taxon>Lepidoptera</taxon>
        <taxon>Glossata</taxon>
        <taxon>Ditrysia</taxon>
        <taxon>Yponomeutoidea</taxon>
        <taxon>Plutellidae</taxon>
        <taxon>Plutella</taxon>
    </lineage>
</organism>
<evidence type="ECO:0000256" key="3">
    <source>
        <dbReference type="ARBA" id="ARBA00022692"/>
    </source>
</evidence>
<keyword evidence="3" id="KW-0812">Transmembrane</keyword>
<evidence type="ECO:0000313" key="7">
    <source>
        <dbReference type="EMBL" id="CAG9129038.1"/>
    </source>
</evidence>
<dbReference type="Pfam" id="PF06105">
    <property type="entry name" value="Aph-1"/>
    <property type="match status" value="1"/>
</dbReference>
<dbReference type="GO" id="GO:0007219">
    <property type="term" value="P:Notch signaling pathway"/>
    <property type="evidence" value="ECO:0007669"/>
    <property type="project" value="UniProtKB-KW"/>
</dbReference>
<dbReference type="PANTHER" id="PTHR12889">
    <property type="entry name" value="GAMMA-SECRETASE SUBUNIT APH-1"/>
    <property type="match status" value="1"/>
</dbReference>
<evidence type="ECO:0000256" key="6">
    <source>
        <dbReference type="ARBA" id="ARBA00023136"/>
    </source>
</evidence>
<evidence type="ECO:0000256" key="4">
    <source>
        <dbReference type="ARBA" id="ARBA00022976"/>
    </source>
</evidence>
<accession>A0A8S4FQQ1</accession>
<dbReference type="GO" id="GO:0016485">
    <property type="term" value="P:protein processing"/>
    <property type="evidence" value="ECO:0007669"/>
    <property type="project" value="InterPro"/>
</dbReference>
<dbReference type="EMBL" id="CAJHNJ030000037">
    <property type="protein sequence ID" value="CAG9129038.1"/>
    <property type="molecule type" value="Genomic_DNA"/>
</dbReference>
<evidence type="ECO:0000313" key="8">
    <source>
        <dbReference type="Proteomes" id="UP000653454"/>
    </source>
</evidence>